<evidence type="ECO:0008006" key="3">
    <source>
        <dbReference type="Google" id="ProtNLM"/>
    </source>
</evidence>
<dbReference type="SUPFAM" id="SSF88723">
    <property type="entry name" value="PIN domain-like"/>
    <property type="match status" value="1"/>
</dbReference>
<keyword evidence="2" id="KW-1185">Reference proteome</keyword>
<protein>
    <recommendedName>
        <fullName evidence="3">PIN domain-containing protein</fullName>
    </recommendedName>
</protein>
<name>A0A1Z4LQA1_9CYAN</name>
<dbReference type="Gene3D" id="3.40.50.1010">
    <property type="entry name" value="5'-nuclease"/>
    <property type="match status" value="1"/>
</dbReference>
<dbReference type="EMBL" id="AP018227">
    <property type="protein sequence ID" value="BAY83278.1"/>
    <property type="molecule type" value="Genomic_DNA"/>
</dbReference>
<gene>
    <name evidence="1" type="ORF">NIES267_27650</name>
</gene>
<evidence type="ECO:0000313" key="2">
    <source>
        <dbReference type="Proteomes" id="UP000218418"/>
    </source>
</evidence>
<reference evidence="1 2" key="1">
    <citation type="submission" date="2017-06" db="EMBL/GenBank/DDBJ databases">
        <title>Genome sequencing of cyanobaciteial culture collection at National Institute for Environmental Studies (NIES).</title>
        <authorList>
            <person name="Hirose Y."/>
            <person name="Shimura Y."/>
            <person name="Fujisawa T."/>
            <person name="Nakamura Y."/>
            <person name="Kawachi M."/>
        </authorList>
    </citation>
    <scope>NUCLEOTIDE SEQUENCE [LARGE SCALE GENOMIC DNA]</scope>
    <source>
        <strain evidence="1 2">NIES-267</strain>
    </source>
</reference>
<dbReference type="AlphaFoldDB" id="A0A1Z4LQA1"/>
<dbReference type="InterPro" id="IPR029060">
    <property type="entry name" value="PIN-like_dom_sf"/>
</dbReference>
<proteinExistence type="predicted"/>
<evidence type="ECO:0000313" key="1">
    <source>
        <dbReference type="EMBL" id="BAY83278.1"/>
    </source>
</evidence>
<sequence length="150" mass="16437">MSQVVILDAGPIGLVTNPKLSLQSTACTRWLQDLVSSNVRVIIPEIADYEVRRELLRANKTKGLARLDELVKLLEYLPITTAAMRQAALFWAQARQQGQPTAGDKTIDGDVILVAQAITLGIPNVVIATTNVGHLSRFTVADIWENISFD</sequence>
<accession>A0A1Z4LQA1</accession>
<dbReference type="Proteomes" id="UP000218418">
    <property type="component" value="Chromosome"/>
</dbReference>
<organism evidence="1 2">
    <name type="scientific">Calothrix parasitica NIES-267</name>
    <dbReference type="NCBI Taxonomy" id="1973488"/>
    <lineage>
        <taxon>Bacteria</taxon>
        <taxon>Bacillati</taxon>
        <taxon>Cyanobacteriota</taxon>
        <taxon>Cyanophyceae</taxon>
        <taxon>Nostocales</taxon>
        <taxon>Calotrichaceae</taxon>
        <taxon>Calothrix</taxon>
    </lineage>
</organism>